<dbReference type="GO" id="GO:0006906">
    <property type="term" value="P:vesicle fusion"/>
    <property type="evidence" value="ECO:0007669"/>
    <property type="project" value="TreeGrafter"/>
</dbReference>
<dbReference type="AlphaFoldDB" id="A0A0K8TNM0"/>
<evidence type="ECO:0000256" key="1">
    <source>
        <dbReference type="ARBA" id="ARBA00009063"/>
    </source>
</evidence>
<feature type="coiled-coil region" evidence="2">
    <location>
        <begin position="176"/>
        <end position="210"/>
    </location>
</feature>
<protein>
    <submittedName>
        <fullName evidence="5">Putative snare protein syntaxin 1</fullName>
    </submittedName>
</protein>
<dbReference type="EMBL" id="GDAI01001887">
    <property type="protein sequence ID" value="JAI15716.1"/>
    <property type="molecule type" value="mRNA"/>
</dbReference>
<keyword evidence="3" id="KW-0812">Transmembrane</keyword>
<dbReference type="GO" id="GO:0006887">
    <property type="term" value="P:exocytosis"/>
    <property type="evidence" value="ECO:0007669"/>
    <property type="project" value="TreeGrafter"/>
</dbReference>
<dbReference type="Gene3D" id="1.20.58.70">
    <property type="match status" value="1"/>
</dbReference>
<dbReference type="GO" id="GO:0031201">
    <property type="term" value="C:SNARE complex"/>
    <property type="evidence" value="ECO:0007669"/>
    <property type="project" value="TreeGrafter"/>
</dbReference>
<dbReference type="GO" id="GO:0005886">
    <property type="term" value="C:plasma membrane"/>
    <property type="evidence" value="ECO:0007669"/>
    <property type="project" value="TreeGrafter"/>
</dbReference>
<sequence length="284" mass="33586">MTKDRLQELRKISGVAYTSNWNVATVNIDNEHPSVDDILGQYVEIRKNLQNIAANLNEMKKLVQTADLRQSTGNDMEKLRNQNLSIGTMLINRFKELKADLPKSDDYTLEARMKRTLFYGMHQEYINIWTSHEEFLQNYETKLKKNLQLHSKIMNYQHTEEEVEELIRNKQTSLFVDNILEETERERRTLRDLLQRYSELEKLERSLSEVHALFLRIQNLVMEQSERIQVVEYHAQQASVRVDRGTENLEKARSLKQKALKCKTCLIISVIVVLFILIFFIFSF</sequence>
<keyword evidence="3" id="KW-1133">Transmembrane helix</keyword>
<dbReference type="SUPFAM" id="SSF47661">
    <property type="entry name" value="t-snare proteins"/>
    <property type="match status" value="1"/>
</dbReference>
<dbReference type="PANTHER" id="PTHR19957">
    <property type="entry name" value="SYNTAXIN"/>
    <property type="match status" value="1"/>
</dbReference>
<dbReference type="GO" id="GO:0000149">
    <property type="term" value="F:SNARE binding"/>
    <property type="evidence" value="ECO:0007669"/>
    <property type="project" value="TreeGrafter"/>
</dbReference>
<evidence type="ECO:0000256" key="3">
    <source>
        <dbReference type="SAM" id="Phobius"/>
    </source>
</evidence>
<evidence type="ECO:0000259" key="4">
    <source>
        <dbReference type="PROSITE" id="PS50192"/>
    </source>
</evidence>
<dbReference type="PANTHER" id="PTHR19957:SF19">
    <property type="entry name" value="SYNTAXIN-4"/>
    <property type="match status" value="1"/>
</dbReference>
<dbReference type="InterPro" id="IPR010989">
    <property type="entry name" value="SNARE"/>
</dbReference>
<comment type="similarity">
    <text evidence="1">Belongs to the syntaxin family.</text>
</comment>
<keyword evidence="2" id="KW-0175">Coiled coil</keyword>
<keyword evidence="3" id="KW-0472">Membrane</keyword>
<dbReference type="GO" id="GO:0006886">
    <property type="term" value="P:intracellular protein transport"/>
    <property type="evidence" value="ECO:0007669"/>
    <property type="project" value="TreeGrafter"/>
</dbReference>
<feature type="transmembrane region" description="Helical" evidence="3">
    <location>
        <begin position="264"/>
        <end position="282"/>
    </location>
</feature>
<organism evidence="5">
    <name type="scientific">Tabanus bromius</name>
    <name type="common">Band-eyed brown horse fly</name>
    <dbReference type="NCBI Taxonomy" id="304241"/>
    <lineage>
        <taxon>Eukaryota</taxon>
        <taxon>Metazoa</taxon>
        <taxon>Ecdysozoa</taxon>
        <taxon>Arthropoda</taxon>
        <taxon>Hexapoda</taxon>
        <taxon>Insecta</taxon>
        <taxon>Pterygota</taxon>
        <taxon>Neoptera</taxon>
        <taxon>Endopterygota</taxon>
        <taxon>Diptera</taxon>
        <taxon>Brachycera</taxon>
        <taxon>Tabanomorpha</taxon>
        <taxon>Tabanoidea</taxon>
        <taxon>Tabanidae</taxon>
        <taxon>Tabanus</taxon>
    </lineage>
</organism>
<name>A0A0K8TNM0_TABBR</name>
<evidence type="ECO:0000256" key="2">
    <source>
        <dbReference type="SAM" id="Coils"/>
    </source>
</evidence>
<dbReference type="InterPro" id="IPR000727">
    <property type="entry name" value="T_SNARE_dom"/>
</dbReference>
<dbReference type="Gene3D" id="1.20.5.110">
    <property type="match status" value="1"/>
</dbReference>
<dbReference type="InterPro" id="IPR045242">
    <property type="entry name" value="Syntaxin"/>
</dbReference>
<dbReference type="GO" id="GO:0012505">
    <property type="term" value="C:endomembrane system"/>
    <property type="evidence" value="ECO:0007669"/>
    <property type="project" value="TreeGrafter"/>
</dbReference>
<reference evidence="5" key="1">
    <citation type="journal article" date="2015" name="Insect Biochem. Mol. Biol.">
        <title>An insight into the sialome of the horse fly, Tabanus bromius.</title>
        <authorList>
            <person name="Ribeiro J.M."/>
            <person name="Kazimirova M."/>
            <person name="Takac P."/>
            <person name="Andersen J.F."/>
            <person name="Francischetti I.M."/>
        </authorList>
    </citation>
    <scope>NUCLEOTIDE SEQUENCE</scope>
</reference>
<accession>A0A0K8TNM0</accession>
<feature type="domain" description="T-SNARE coiled-coil homology" evidence="4">
    <location>
        <begin position="190"/>
        <end position="252"/>
    </location>
</feature>
<proteinExistence type="evidence at transcript level"/>
<dbReference type="GO" id="GO:0048278">
    <property type="term" value="P:vesicle docking"/>
    <property type="evidence" value="ECO:0007669"/>
    <property type="project" value="TreeGrafter"/>
</dbReference>
<dbReference type="GO" id="GO:0005484">
    <property type="term" value="F:SNAP receptor activity"/>
    <property type="evidence" value="ECO:0007669"/>
    <property type="project" value="TreeGrafter"/>
</dbReference>
<dbReference type="PROSITE" id="PS50192">
    <property type="entry name" value="T_SNARE"/>
    <property type="match status" value="1"/>
</dbReference>
<evidence type="ECO:0000313" key="5">
    <source>
        <dbReference type="EMBL" id="JAI15716.1"/>
    </source>
</evidence>
<dbReference type="SMART" id="SM00397">
    <property type="entry name" value="t_SNARE"/>
    <property type="match status" value="1"/>
</dbReference>
<dbReference type="Pfam" id="PF05739">
    <property type="entry name" value="SNARE"/>
    <property type="match status" value="1"/>
</dbReference>